<evidence type="ECO:0000256" key="3">
    <source>
        <dbReference type="SAM" id="Phobius"/>
    </source>
</evidence>
<evidence type="ECO:0000256" key="2">
    <source>
        <dbReference type="SAM" id="MobiDB-lite"/>
    </source>
</evidence>
<dbReference type="PANTHER" id="PTHR33392:SF6">
    <property type="entry name" value="POLYISOPRENYL-TEICHOIC ACID--PEPTIDOGLYCAN TEICHOIC ACID TRANSFERASE TAGU"/>
    <property type="match status" value="1"/>
</dbReference>
<evidence type="ECO:0000313" key="6">
    <source>
        <dbReference type="Proteomes" id="UP000185596"/>
    </source>
</evidence>
<evidence type="ECO:0000259" key="4">
    <source>
        <dbReference type="Pfam" id="PF03816"/>
    </source>
</evidence>
<gene>
    <name evidence="5" type="ORF">BU204_28585</name>
</gene>
<accession>A0A1Q8CE01</accession>
<dbReference type="Proteomes" id="UP000185596">
    <property type="component" value="Unassembled WGS sequence"/>
</dbReference>
<feature type="domain" description="Cell envelope-related transcriptional attenuator" evidence="4">
    <location>
        <begin position="103"/>
        <end position="273"/>
    </location>
</feature>
<sequence length="417" mass="44227">MRALPVVRWVARSVVGLTSVAVLGAVGFGWATYQGAVDDLVTDEVIVAAPEDEADAQSPRELPRTAQTILLVGIDSRTDNRGNPLPQDVLDAMRAGEADGEQNTDTMILVHVPADPAKRAFAVSLPRDSYVDIGGGFGMHKLNSAYVRARNAKASELSGSGADEATVRAESTTAGRRNLIATVSALTGLRVDHYAEINLYGFSELTKAVGGVPVCLTAPVDDDYSGARFRAGHQVLQGVDALKFVRQRHGLPGGDLDRVRRQQAFLAGLANRVFSAGTLTDPGRVTAMVDALTRSVVLDQNWNLLAFAEQIQDLTGDRIEFTTIPTGRPDLPTPDGSAVEVDPAQVRAHIQDLLGTPTPAQAPPDKQATPPDERSSDAPVIRKSPPGPAMVYRFAAATTATQDTTAPITADQIPCVN</sequence>
<organism evidence="5 6">
    <name type="scientific">Actinophytocola xanthii</name>
    <dbReference type="NCBI Taxonomy" id="1912961"/>
    <lineage>
        <taxon>Bacteria</taxon>
        <taxon>Bacillati</taxon>
        <taxon>Actinomycetota</taxon>
        <taxon>Actinomycetes</taxon>
        <taxon>Pseudonocardiales</taxon>
        <taxon>Pseudonocardiaceae</taxon>
    </lineage>
</organism>
<protein>
    <recommendedName>
        <fullName evidence="4">Cell envelope-related transcriptional attenuator domain-containing protein</fullName>
    </recommendedName>
</protein>
<comment type="caution">
    <text evidence="5">The sequence shown here is derived from an EMBL/GenBank/DDBJ whole genome shotgun (WGS) entry which is preliminary data.</text>
</comment>
<feature type="transmembrane region" description="Helical" evidence="3">
    <location>
        <begin position="9"/>
        <end position="33"/>
    </location>
</feature>
<evidence type="ECO:0000256" key="1">
    <source>
        <dbReference type="ARBA" id="ARBA00006068"/>
    </source>
</evidence>
<evidence type="ECO:0000313" key="5">
    <source>
        <dbReference type="EMBL" id="OLF12597.1"/>
    </source>
</evidence>
<proteinExistence type="inferred from homology"/>
<keyword evidence="3" id="KW-0812">Transmembrane</keyword>
<feature type="region of interest" description="Disordered" evidence="2">
    <location>
        <begin position="355"/>
        <end position="387"/>
    </location>
</feature>
<dbReference type="RefSeq" id="WP_075128872.1">
    <property type="nucleotide sequence ID" value="NZ_MSIE01000059.1"/>
</dbReference>
<dbReference type="STRING" id="1912961.BU204_28585"/>
<dbReference type="Pfam" id="PF03816">
    <property type="entry name" value="LytR_cpsA_psr"/>
    <property type="match status" value="1"/>
</dbReference>
<comment type="similarity">
    <text evidence="1">Belongs to the LytR/CpsA/Psr (LCP) family.</text>
</comment>
<dbReference type="AlphaFoldDB" id="A0A1Q8CE01"/>
<dbReference type="PANTHER" id="PTHR33392">
    <property type="entry name" value="POLYISOPRENYL-TEICHOIC ACID--PEPTIDOGLYCAN TEICHOIC ACID TRANSFERASE TAGU"/>
    <property type="match status" value="1"/>
</dbReference>
<dbReference type="NCBIfam" id="TIGR00350">
    <property type="entry name" value="lytR_cpsA_psr"/>
    <property type="match status" value="1"/>
</dbReference>
<keyword evidence="3" id="KW-0472">Membrane</keyword>
<dbReference type="EMBL" id="MSIE01000059">
    <property type="protein sequence ID" value="OLF12597.1"/>
    <property type="molecule type" value="Genomic_DNA"/>
</dbReference>
<dbReference type="Gene3D" id="3.40.630.190">
    <property type="entry name" value="LCP protein"/>
    <property type="match status" value="1"/>
</dbReference>
<dbReference type="OrthoDB" id="9782542at2"/>
<keyword evidence="3" id="KW-1133">Transmembrane helix</keyword>
<name>A0A1Q8CE01_9PSEU</name>
<dbReference type="InterPro" id="IPR050922">
    <property type="entry name" value="LytR/CpsA/Psr_CW_biosynth"/>
</dbReference>
<reference evidence="5 6" key="1">
    <citation type="submission" date="2016-12" db="EMBL/GenBank/DDBJ databases">
        <title>The draft genome sequence of Actinophytocola sp. 11-183.</title>
        <authorList>
            <person name="Wang W."/>
            <person name="Yuan L."/>
        </authorList>
    </citation>
    <scope>NUCLEOTIDE SEQUENCE [LARGE SCALE GENOMIC DNA]</scope>
    <source>
        <strain evidence="5 6">11-183</strain>
    </source>
</reference>
<dbReference type="InterPro" id="IPR004474">
    <property type="entry name" value="LytR_CpsA_psr"/>
</dbReference>
<keyword evidence="6" id="KW-1185">Reference proteome</keyword>